<dbReference type="AlphaFoldDB" id="A0AAD5U8V0"/>
<evidence type="ECO:0000313" key="1">
    <source>
        <dbReference type="EMBL" id="KAJ3250863.1"/>
    </source>
</evidence>
<evidence type="ECO:0000313" key="2">
    <source>
        <dbReference type="Proteomes" id="UP001210925"/>
    </source>
</evidence>
<accession>A0AAD5U8V0</accession>
<comment type="caution">
    <text evidence="1">The sequence shown here is derived from an EMBL/GenBank/DDBJ whole genome shotgun (WGS) entry which is preliminary data.</text>
</comment>
<sequence>MISDLNLDLLEHKIIYYLSGSDLLQLSMVNRNLYSRLSDIQTLRMLGLEVNSVWPVLYLNCNGKILIPDTLLLKKRVQYVDGMIHSNWKLRFLEIVATTWGFVSMIFPKSFCLHFEFKHAIHPDYLIQSFKWNKVHKLTINPYFTDSDYTIAVRNGLYSNFYPFEYYLATLLSHQSIKTLSFQITCPIDAELLVQYLPILNIKKLEIVCLGDDFSLKVLSNSINSTNIQSLKIDNPLILYYPIRNLQDLYLRTTHYPMKIKVLTDCLSLTGLTKLTIEFFSCFDTNLSDLFKLLGNTLIIDLGIKTYYESEKWYEAITSNIHHTKLETIRLDHVNDKSISSANLQILLEQLVDCHRLRILGIPAKDFHSDQVELLIDYLPKLSLSRLYLYHADYRKNYLDYVKCGAKTRIIPHPGGIEF</sequence>
<evidence type="ECO:0008006" key="3">
    <source>
        <dbReference type="Google" id="ProtNLM"/>
    </source>
</evidence>
<name>A0AAD5U8V0_9FUNG</name>
<dbReference type="EMBL" id="JADGKB010000217">
    <property type="protein sequence ID" value="KAJ3250863.1"/>
    <property type="molecule type" value="Genomic_DNA"/>
</dbReference>
<gene>
    <name evidence="1" type="ORF">HK103_003073</name>
</gene>
<protein>
    <recommendedName>
        <fullName evidence="3">F-box domain-containing protein</fullName>
    </recommendedName>
</protein>
<reference evidence="1" key="1">
    <citation type="submission" date="2020-05" db="EMBL/GenBank/DDBJ databases">
        <title>Phylogenomic resolution of chytrid fungi.</title>
        <authorList>
            <person name="Stajich J.E."/>
            <person name="Amses K."/>
            <person name="Simmons R."/>
            <person name="Seto K."/>
            <person name="Myers J."/>
            <person name="Bonds A."/>
            <person name="Quandt C.A."/>
            <person name="Barry K."/>
            <person name="Liu P."/>
            <person name="Grigoriev I."/>
            <person name="Longcore J.E."/>
            <person name="James T.Y."/>
        </authorList>
    </citation>
    <scope>NUCLEOTIDE SEQUENCE</scope>
    <source>
        <strain evidence="1">PLAUS21</strain>
    </source>
</reference>
<proteinExistence type="predicted"/>
<keyword evidence="2" id="KW-1185">Reference proteome</keyword>
<organism evidence="1 2">
    <name type="scientific">Boothiomyces macroporosus</name>
    <dbReference type="NCBI Taxonomy" id="261099"/>
    <lineage>
        <taxon>Eukaryota</taxon>
        <taxon>Fungi</taxon>
        <taxon>Fungi incertae sedis</taxon>
        <taxon>Chytridiomycota</taxon>
        <taxon>Chytridiomycota incertae sedis</taxon>
        <taxon>Chytridiomycetes</taxon>
        <taxon>Rhizophydiales</taxon>
        <taxon>Terramycetaceae</taxon>
        <taxon>Boothiomyces</taxon>
    </lineage>
</organism>
<dbReference type="Proteomes" id="UP001210925">
    <property type="component" value="Unassembled WGS sequence"/>
</dbReference>